<gene>
    <name evidence="1" type="ORF">PsorP6_012718</name>
</gene>
<organism evidence="1 2">
    <name type="scientific">Peronosclerospora sorghi</name>
    <dbReference type="NCBI Taxonomy" id="230839"/>
    <lineage>
        <taxon>Eukaryota</taxon>
        <taxon>Sar</taxon>
        <taxon>Stramenopiles</taxon>
        <taxon>Oomycota</taxon>
        <taxon>Peronosporomycetes</taxon>
        <taxon>Peronosporales</taxon>
        <taxon>Peronosporaceae</taxon>
        <taxon>Peronosclerospora</taxon>
    </lineage>
</organism>
<dbReference type="Proteomes" id="UP001163321">
    <property type="component" value="Chromosome 13"/>
</dbReference>
<evidence type="ECO:0000313" key="1">
    <source>
        <dbReference type="EMBL" id="KAI9918041.1"/>
    </source>
</evidence>
<dbReference type="EMBL" id="CM047592">
    <property type="protein sequence ID" value="KAI9918041.1"/>
    <property type="molecule type" value="Genomic_DNA"/>
</dbReference>
<reference evidence="1 2" key="1">
    <citation type="journal article" date="2022" name="bioRxiv">
        <title>The genome of the oomycete Peronosclerospora sorghi, a cosmopolitan pathogen of maize and sorghum, is inflated with dispersed pseudogenes.</title>
        <authorList>
            <person name="Fletcher K."/>
            <person name="Martin F."/>
            <person name="Isakeit T."/>
            <person name="Cavanaugh K."/>
            <person name="Magill C."/>
            <person name="Michelmore R."/>
        </authorList>
    </citation>
    <scope>NUCLEOTIDE SEQUENCE [LARGE SCALE GENOMIC DNA]</scope>
    <source>
        <strain evidence="1">P6</strain>
    </source>
</reference>
<proteinExistence type="predicted"/>
<comment type="caution">
    <text evidence="1">The sequence shown here is derived from an EMBL/GenBank/DDBJ whole genome shotgun (WGS) entry which is preliminary data.</text>
</comment>
<sequence>MLTLLQCSAPDATTFLTSQLEMETEAKWVVVKLADVQDRMGAMTEVDGWQESKKEHCAVRTCHHARPRSLSLL</sequence>
<evidence type="ECO:0000313" key="2">
    <source>
        <dbReference type="Proteomes" id="UP001163321"/>
    </source>
</evidence>
<name>A0ACC0WIB9_9STRA</name>
<protein>
    <submittedName>
        <fullName evidence="1">Uncharacterized protein</fullName>
    </submittedName>
</protein>
<keyword evidence="2" id="KW-1185">Reference proteome</keyword>
<accession>A0ACC0WIB9</accession>